<dbReference type="AlphaFoldDB" id="A0A6G0XY74"/>
<protein>
    <recommendedName>
        <fullName evidence="4">DNA polymerase delta subunit 3</fullName>
    </recommendedName>
</protein>
<organism evidence="2 3">
    <name type="scientific">Aphanomyces euteiches</name>
    <dbReference type="NCBI Taxonomy" id="100861"/>
    <lineage>
        <taxon>Eukaryota</taxon>
        <taxon>Sar</taxon>
        <taxon>Stramenopiles</taxon>
        <taxon>Oomycota</taxon>
        <taxon>Saprolegniomycetes</taxon>
        <taxon>Saprolegniales</taxon>
        <taxon>Verrucalvaceae</taxon>
        <taxon>Aphanomyces</taxon>
    </lineage>
</organism>
<gene>
    <name evidence="2" type="ORF">Ae201684_000157</name>
</gene>
<dbReference type="VEuPathDB" id="FungiDB:AeMF1_015441"/>
<sequence>MAAAVVEFVQDALDRNEAPHIVRISRSTGCSLQDSENYLKQVLGQDKTLAPVHVVINTEVDPETNAIAGKTISLTRRVSSDTANLYAIYRSAESSNNDENDVDDALKNILWFPRLEEGLGASVNGSVPSDITCEEASGTRNIKQKVAESASVFADFKTSSKQTPSSVAKATTSVAKANKKSSNFFGSSTTKATQPKAEPPKPKNSIIVDSEEESEDDDVPKFVKKSSTHKRLRVCDDSSDDDDKDDPFSQKSTTALPKAKESAKVKEVAPKATEQPPPKAKEVALRPDSPPPATEPEPSQKRQKLVTKTRINEQGYMVTESVYEDVDEDEPTSAPSSTSSSKPPASSGKLPAPPPKKKRAIKNTGSVKQSSMMDFFGRK</sequence>
<accession>A0A6G0XY74</accession>
<dbReference type="GO" id="GO:0006271">
    <property type="term" value="P:DNA strand elongation involved in DNA replication"/>
    <property type="evidence" value="ECO:0007669"/>
    <property type="project" value="TreeGrafter"/>
</dbReference>
<dbReference type="Pfam" id="PF09507">
    <property type="entry name" value="CDC27"/>
    <property type="match status" value="1"/>
</dbReference>
<dbReference type="GO" id="GO:0003887">
    <property type="term" value="F:DNA-directed DNA polymerase activity"/>
    <property type="evidence" value="ECO:0007669"/>
    <property type="project" value="TreeGrafter"/>
</dbReference>
<name>A0A6G0XY74_9STRA</name>
<dbReference type="Proteomes" id="UP000481153">
    <property type="component" value="Unassembled WGS sequence"/>
</dbReference>
<feature type="compositionally biased region" description="Basic and acidic residues" evidence="1">
    <location>
        <begin position="258"/>
        <end position="269"/>
    </location>
</feature>
<feature type="region of interest" description="Disordered" evidence="1">
    <location>
        <begin position="181"/>
        <end position="379"/>
    </location>
</feature>
<comment type="caution">
    <text evidence="2">The sequence shown here is derived from an EMBL/GenBank/DDBJ whole genome shotgun (WGS) entry which is preliminary data.</text>
</comment>
<feature type="compositionally biased region" description="Polar residues" evidence="1">
    <location>
        <begin position="181"/>
        <end position="193"/>
    </location>
</feature>
<dbReference type="GO" id="GO:0043625">
    <property type="term" value="C:delta DNA polymerase complex"/>
    <property type="evidence" value="ECO:0007669"/>
    <property type="project" value="InterPro"/>
</dbReference>
<feature type="compositionally biased region" description="Basic residues" evidence="1">
    <location>
        <begin position="222"/>
        <end position="232"/>
    </location>
</feature>
<evidence type="ECO:0000313" key="3">
    <source>
        <dbReference type="Proteomes" id="UP000481153"/>
    </source>
</evidence>
<dbReference type="PANTHER" id="PTHR17598">
    <property type="entry name" value="DNA POLYMERASE DELTA SUBUNIT 3"/>
    <property type="match status" value="1"/>
</dbReference>
<reference evidence="2 3" key="1">
    <citation type="submission" date="2019-07" db="EMBL/GenBank/DDBJ databases">
        <title>Genomics analysis of Aphanomyces spp. identifies a new class of oomycete effector associated with host adaptation.</title>
        <authorList>
            <person name="Gaulin E."/>
        </authorList>
    </citation>
    <scope>NUCLEOTIDE SEQUENCE [LARGE SCALE GENOMIC DNA]</scope>
    <source>
        <strain evidence="2 3">ATCC 201684</strain>
    </source>
</reference>
<evidence type="ECO:0000256" key="1">
    <source>
        <dbReference type="SAM" id="MobiDB-lite"/>
    </source>
</evidence>
<proteinExistence type="predicted"/>
<dbReference type="InterPro" id="IPR019038">
    <property type="entry name" value="POLD3"/>
</dbReference>
<evidence type="ECO:0000313" key="2">
    <source>
        <dbReference type="EMBL" id="KAF0745708.1"/>
    </source>
</evidence>
<dbReference type="PANTHER" id="PTHR17598:SF13">
    <property type="entry name" value="DNA POLYMERASE DELTA SUBUNIT 3"/>
    <property type="match status" value="1"/>
</dbReference>
<feature type="compositionally biased region" description="Acidic residues" evidence="1">
    <location>
        <begin position="322"/>
        <end position="331"/>
    </location>
</feature>
<dbReference type="EMBL" id="VJMJ01000001">
    <property type="protein sequence ID" value="KAF0745708.1"/>
    <property type="molecule type" value="Genomic_DNA"/>
</dbReference>
<feature type="compositionally biased region" description="Polar residues" evidence="1">
    <location>
        <begin position="363"/>
        <end position="372"/>
    </location>
</feature>
<feature type="compositionally biased region" description="Low complexity" evidence="1">
    <location>
        <begin position="332"/>
        <end position="350"/>
    </location>
</feature>
<evidence type="ECO:0008006" key="4">
    <source>
        <dbReference type="Google" id="ProtNLM"/>
    </source>
</evidence>
<keyword evidence="3" id="KW-1185">Reference proteome</keyword>
<feature type="compositionally biased region" description="Acidic residues" evidence="1">
    <location>
        <begin position="209"/>
        <end position="218"/>
    </location>
</feature>
<dbReference type="GO" id="GO:0006297">
    <property type="term" value="P:nucleotide-excision repair, DNA gap filling"/>
    <property type="evidence" value="ECO:0007669"/>
    <property type="project" value="TreeGrafter"/>
</dbReference>
<dbReference type="GO" id="GO:1904161">
    <property type="term" value="P:DNA synthesis involved in UV-damage excision repair"/>
    <property type="evidence" value="ECO:0007669"/>
    <property type="project" value="TreeGrafter"/>
</dbReference>